<evidence type="ECO:0000256" key="2">
    <source>
        <dbReference type="SAM" id="MobiDB-lite"/>
    </source>
</evidence>
<dbReference type="STRING" id="658196.A0A397T0Q5"/>
<dbReference type="PANTHER" id="PTHR43798">
    <property type="entry name" value="MONOACYLGLYCEROL LIPASE"/>
    <property type="match status" value="1"/>
</dbReference>
<dbReference type="Gene3D" id="3.40.50.1820">
    <property type="entry name" value="alpha/beta hydrolase"/>
    <property type="match status" value="1"/>
</dbReference>
<feature type="region of interest" description="Disordered" evidence="2">
    <location>
        <begin position="326"/>
        <end position="359"/>
    </location>
</feature>
<keyword evidence="6" id="KW-1185">Reference proteome</keyword>
<comment type="caution">
    <text evidence="5">The sequence shown here is derived from an EMBL/GenBank/DDBJ whole genome shotgun (WGS) entry which is preliminary data.</text>
</comment>
<evidence type="ECO:0000256" key="1">
    <source>
        <dbReference type="ARBA" id="ARBA00022801"/>
    </source>
</evidence>
<evidence type="ECO:0000256" key="3">
    <source>
        <dbReference type="SAM" id="SignalP"/>
    </source>
</evidence>
<reference evidence="5 6" key="1">
    <citation type="submission" date="2018-06" db="EMBL/GenBank/DDBJ databases">
        <title>Comparative genomics reveals the genomic features of Rhizophagus irregularis, R. cerebriforme, R. diaphanum and Gigaspora rosea, and their symbiotic lifestyle signature.</title>
        <authorList>
            <person name="Morin E."/>
            <person name="San Clemente H."/>
            <person name="Chen E.C.H."/>
            <person name="De La Providencia I."/>
            <person name="Hainaut M."/>
            <person name="Kuo A."/>
            <person name="Kohler A."/>
            <person name="Murat C."/>
            <person name="Tang N."/>
            <person name="Roy S."/>
            <person name="Loubradou J."/>
            <person name="Henrissat B."/>
            <person name="Grigoriev I.V."/>
            <person name="Corradi N."/>
            <person name="Roux C."/>
            <person name="Martin F.M."/>
        </authorList>
    </citation>
    <scope>NUCLEOTIDE SEQUENCE [LARGE SCALE GENOMIC DNA]</scope>
    <source>
        <strain evidence="5 6">DAOM 227022</strain>
    </source>
</reference>
<dbReference type="GO" id="GO:0016020">
    <property type="term" value="C:membrane"/>
    <property type="evidence" value="ECO:0007669"/>
    <property type="project" value="TreeGrafter"/>
</dbReference>
<dbReference type="EMBL" id="QKYT01000250">
    <property type="protein sequence ID" value="RIA88731.1"/>
    <property type="molecule type" value="Genomic_DNA"/>
</dbReference>
<keyword evidence="3" id="KW-0732">Signal</keyword>
<evidence type="ECO:0000313" key="6">
    <source>
        <dbReference type="Proteomes" id="UP000265703"/>
    </source>
</evidence>
<dbReference type="OrthoDB" id="408373at2759"/>
<dbReference type="SUPFAM" id="SSF53474">
    <property type="entry name" value="alpha/beta-Hydrolases"/>
    <property type="match status" value="1"/>
</dbReference>
<gene>
    <name evidence="5" type="ORF">C1645_806638</name>
</gene>
<dbReference type="Pfam" id="PF00561">
    <property type="entry name" value="Abhydrolase_1"/>
    <property type="match status" value="1"/>
</dbReference>
<proteinExistence type="predicted"/>
<protein>
    <submittedName>
        <fullName evidence="5">Alpha/Beta hydrolase protein</fullName>
    </submittedName>
</protein>
<dbReference type="InterPro" id="IPR050266">
    <property type="entry name" value="AB_hydrolase_sf"/>
</dbReference>
<dbReference type="AlphaFoldDB" id="A0A397T0Q5"/>
<dbReference type="InterPro" id="IPR029058">
    <property type="entry name" value="AB_hydrolase_fold"/>
</dbReference>
<keyword evidence="1 5" id="KW-0378">Hydrolase</keyword>
<dbReference type="InterPro" id="IPR000073">
    <property type="entry name" value="AB_hydrolase_1"/>
</dbReference>
<sequence length="359" mass="40670">MRINLSLLFFSVILLVSAVSAQSSLKCLTNDLPKSLEYTLRTPDGMTLFIEERGNILKPTLILTHGFFSSRLVWETTFTSHNMFDNYHLVRWDLRGMGDSSKDSDLNKYNNLQLYANDVNLIVNSIKKRKENVQSKIILVTWSTGSLVTLSYFNSTGDSNVDGYVSVGNNFISFQNDNIFSEYIKVTIGSIVTSQTYIYVLDSLNSLIKSFTSLNSPFSFPPPILNFFVGIGAYSPYESRLAYGQFTYDYTETFTNLLIPTLNIYGNDDRVVNPMHSQAIAKLRPINGLNHILAYDGIGHVPMWENSAKFENDLNAWIKTVILNPKNNPKDSKLPLKSPPQPLHPSNPQQPQQKRRLNE</sequence>
<dbReference type="PANTHER" id="PTHR43798:SF31">
    <property type="entry name" value="AB HYDROLASE SUPERFAMILY PROTEIN YCLE"/>
    <property type="match status" value="1"/>
</dbReference>
<organism evidence="5 6">
    <name type="scientific">Glomus cerebriforme</name>
    <dbReference type="NCBI Taxonomy" id="658196"/>
    <lineage>
        <taxon>Eukaryota</taxon>
        <taxon>Fungi</taxon>
        <taxon>Fungi incertae sedis</taxon>
        <taxon>Mucoromycota</taxon>
        <taxon>Glomeromycotina</taxon>
        <taxon>Glomeromycetes</taxon>
        <taxon>Glomerales</taxon>
        <taxon>Glomeraceae</taxon>
        <taxon>Glomus</taxon>
    </lineage>
</organism>
<accession>A0A397T0Q5</accession>
<feature type="chain" id="PRO_5017463772" evidence="3">
    <location>
        <begin position="22"/>
        <end position="359"/>
    </location>
</feature>
<feature type="domain" description="AB hydrolase-1" evidence="4">
    <location>
        <begin position="59"/>
        <end position="306"/>
    </location>
</feature>
<feature type="signal peptide" evidence="3">
    <location>
        <begin position="1"/>
        <end position="21"/>
    </location>
</feature>
<evidence type="ECO:0000259" key="4">
    <source>
        <dbReference type="Pfam" id="PF00561"/>
    </source>
</evidence>
<dbReference type="Proteomes" id="UP000265703">
    <property type="component" value="Unassembled WGS sequence"/>
</dbReference>
<dbReference type="GO" id="GO:0016787">
    <property type="term" value="F:hydrolase activity"/>
    <property type="evidence" value="ECO:0007669"/>
    <property type="project" value="UniProtKB-KW"/>
</dbReference>
<evidence type="ECO:0000313" key="5">
    <source>
        <dbReference type="EMBL" id="RIA88731.1"/>
    </source>
</evidence>
<name>A0A397T0Q5_9GLOM</name>